<dbReference type="InterPro" id="IPR000092">
    <property type="entry name" value="Polyprenyl_synt"/>
</dbReference>
<organism evidence="7 8">
    <name type="scientific">Allacma fusca</name>
    <dbReference type="NCBI Taxonomy" id="39272"/>
    <lineage>
        <taxon>Eukaryota</taxon>
        <taxon>Metazoa</taxon>
        <taxon>Ecdysozoa</taxon>
        <taxon>Arthropoda</taxon>
        <taxon>Hexapoda</taxon>
        <taxon>Collembola</taxon>
        <taxon>Symphypleona</taxon>
        <taxon>Sminthuridae</taxon>
        <taxon>Allacma</taxon>
    </lineage>
</organism>
<dbReference type="GO" id="GO:0046872">
    <property type="term" value="F:metal ion binding"/>
    <property type="evidence" value="ECO:0007669"/>
    <property type="project" value="UniProtKB-KW"/>
</dbReference>
<dbReference type="GO" id="GO:0004337">
    <property type="term" value="F:(2E,6E)-farnesyl diphosphate synthase activity"/>
    <property type="evidence" value="ECO:0007669"/>
    <property type="project" value="TreeGrafter"/>
</dbReference>
<comment type="pathway">
    <text evidence="5">Pheromone biosynthesis.</text>
</comment>
<reference evidence="7" key="1">
    <citation type="submission" date="2021-06" db="EMBL/GenBank/DDBJ databases">
        <authorList>
            <person name="Hodson N. C."/>
            <person name="Mongue J. A."/>
            <person name="Jaron S. K."/>
        </authorList>
    </citation>
    <scope>NUCLEOTIDE SEQUENCE</scope>
</reference>
<dbReference type="PANTHER" id="PTHR11525:SF0">
    <property type="entry name" value="FARNESYL PYROPHOSPHATE SYNTHASE"/>
    <property type="match status" value="1"/>
</dbReference>
<evidence type="ECO:0000313" key="8">
    <source>
        <dbReference type="Proteomes" id="UP000708208"/>
    </source>
</evidence>
<accession>A0A8J2PG15</accession>
<dbReference type="OrthoDB" id="10257492at2759"/>
<keyword evidence="8" id="KW-1185">Reference proteome</keyword>
<dbReference type="PANTHER" id="PTHR11525">
    <property type="entry name" value="FARNESYL-PYROPHOSPHATE SYNTHETASE"/>
    <property type="match status" value="1"/>
</dbReference>
<proteinExistence type="predicted"/>
<dbReference type="InterPro" id="IPR039702">
    <property type="entry name" value="FPS1-like"/>
</dbReference>
<evidence type="ECO:0000313" key="7">
    <source>
        <dbReference type="EMBL" id="CAG7785680.1"/>
    </source>
</evidence>
<evidence type="ECO:0000256" key="2">
    <source>
        <dbReference type="ARBA" id="ARBA00022679"/>
    </source>
</evidence>
<protein>
    <recommendedName>
        <fullName evidence="6">Farnesyl pyrophosphate synthase</fullName>
    </recommendedName>
</protein>
<name>A0A8J2PG15_9HEXA</name>
<gene>
    <name evidence="7" type="ORF">AFUS01_LOCUS24291</name>
</gene>
<dbReference type="EMBL" id="CAJVCH010301034">
    <property type="protein sequence ID" value="CAG7785680.1"/>
    <property type="molecule type" value="Genomic_DNA"/>
</dbReference>
<keyword evidence="3" id="KW-0479">Metal-binding</keyword>
<evidence type="ECO:0000256" key="5">
    <source>
        <dbReference type="ARBA" id="ARBA00033740"/>
    </source>
</evidence>
<evidence type="ECO:0000256" key="3">
    <source>
        <dbReference type="ARBA" id="ARBA00022723"/>
    </source>
</evidence>
<dbReference type="GO" id="GO:0004161">
    <property type="term" value="F:dimethylallyltranstransferase activity"/>
    <property type="evidence" value="ECO:0007669"/>
    <property type="project" value="TreeGrafter"/>
</dbReference>
<dbReference type="SFLD" id="SFLDS00005">
    <property type="entry name" value="Isoprenoid_Synthase_Type_I"/>
    <property type="match status" value="1"/>
</dbReference>
<evidence type="ECO:0000256" key="6">
    <source>
        <dbReference type="ARBA" id="ARBA00034546"/>
    </source>
</evidence>
<dbReference type="PROSITE" id="PS00723">
    <property type="entry name" value="POLYPRENYL_SYNTHASE_1"/>
    <property type="match status" value="1"/>
</dbReference>
<comment type="caution">
    <text evidence="7">The sequence shown here is derived from an EMBL/GenBank/DDBJ whole genome shotgun (WGS) entry which is preliminary data.</text>
</comment>
<keyword evidence="4" id="KW-0460">Magnesium</keyword>
<keyword evidence="2" id="KW-0808">Transferase</keyword>
<dbReference type="Proteomes" id="UP000708208">
    <property type="component" value="Unassembled WGS sequence"/>
</dbReference>
<comment type="cofactor">
    <cofactor evidence="1">
        <name>Mg(2+)</name>
        <dbReference type="ChEBI" id="CHEBI:18420"/>
    </cofactor>
</comment>
<sequence length="289" mass="33085">MSVQDKGNKILISEELYDDFISFFPKLKDDILTHWTSRNLPEFPIDYYNQLICENVLRGKHMRAQLFLLASHYIFEEAPRESKESFLGLAWIFEILQTASIIGDDITDNSTMRRGQKCWHLNDHVKLIAVNDMVLLENICFFLLKKYFSTHPQYLNLVEAFHDSTLRLCIGQGLDLLAENSIHPERFSMTLYEEIVNQKTAHFGFCLPIASALILSGKSRGKLFEQIEKIALNIGIMFQIHDDFIDIYGDPVKTGKVSTDITNGKCAWPVVAALELSNSTQRMALLVAF</sequence>
<dbReference type="PROSITE" id="PS00444">
    <property type="entry name" value="POLYPRENYL_SYNTHASE_2"/>
    <property type="match status" value="1"/>
</dbReference>
<dbReference type="GO" id="GO:0045337">
    <property type="term" value="P:farnesyl diphosphate biosynthetic process"/>
    <property type="evidence" value="ECO:0007669"/>
    <property type="project" value="TreeGrafter"/>
</dbReference>
<dbReference type="Pfam" id="PF00348">
    <property type="entry name" value="polyprenyl_synt"/>
    <property type="match status" value="1"/>
</dbReference>
<evidence type="ECO:0000256" key="1">
    <source>
        <dbReference type="ARBA" id="ARBA00001946"/>
    </source>
</evidence>
<dbReference type="GO" id="GO:0005737">
    <property type="term" value="C:cytoplasm"/>
    <property type="evidence" value="ECO:0007669"/>
    <property type="project" value="TreeGrafter"/>
</dbReference>
<dbReference type="AlphaFoldDB" id="A0A8J2PG15"/>
<evidence type="ECO:0000256" key="4">
    <source>
        <dbReference type="ARBA" id="ARBA00022842"/>
    </source>
</evidence>
<dbReference type="CDD" id="cd00685">
    <property type="entry name" value="Trans_IPPS_HT"/>
    <property type="match status" value="1"/>
</dbReference>
<dbReference type="InterPro" id="IPR033749">
    <property type="entry name" value="Polyprenyl_synt_CS"/>
</dbReference>